<dbReference type="PANTHER" id="PTHR48125">
    <property type="entry name" value="LP07818P1"/>
    <property type="match status" value="1"/>
</dbReference>
<accession>J4DQ09</accession>
<protein>
    <submittedName>
        <fullName evidence="3">Uncharacterized protein</fullName>
    </submittedName>
</protein>
<feature type="coiled-coil region" evidence="1">
    <location>
        <begin position="330"/>
        <end position="423"/>
    </location>
</feature>
<feature type="compositionally biased region" description="Polar residues" evidence="2">
    <location>
        <begin position="524"/>
        <end position="545"/>
    </location>
</feature>
<evidence type="ECO:0000313" key="3">
    <source>
        <dbReference type="EMBL" id="BAM41634.1"/>
    </source>
</evidence>
<evidence type="ECO:0000256" key="1">
    <source>
        <dbReference type="SAM" id="Coils"/>
    </source>
</evidence>
<dbReference type="RefSeq" id="XP_009691935.1">
    <property type="nucleotide sequence ID" value="XM_009693640.1"/>
</dbReference>
<reference evidence="3 4" key="1">
    <citation type="journal article" date="2012" name="MBio">
        <title>Comparative genome analysis of three eukaryotic parasites with differing abilities to transform leukocytes reveals key mediators of Theileria-induced leukocyte transformation.</title>
        <authorList>
            <person name="Hayashida K."/>
            <person name="Hara Y."/>
            <person name="Abe T."/>
            <person name="Yamasaki C."/>
            <person name="Toyoda A."/>
            <person name="Kosuge T."/>
            <person name="Suzuki Y."/>
            <person name="Sato Y."/>
            <person name="Kawashima S."/>
            <person name="Katayama T."/>
            <person name="Wakaguri H."/>
            <person name="Inoue N."/>
            <person name="Homma K."/>
            <person name="Tada-Umezaki M."/>
            <person name="Yagi Y."/>
            <person name="Fujii Y."/>
            <person name="Habara T."/>
            <person name="Kanehisa M."/>
            <person name="Watanabe H."/>
            <person name="Ito K."/>
            <person name="Gojobori T."/>
            <person name="Sugawara H."/>
            <person name="Imanishi T."/>
            <person name="Weir W."/>
            <person name="Gardner M."/>
            <person name="Pain A."/>
            <person name="Shiels B."/>
            <person name="Hattori M."/>
            <person name="Nene V."/>
            <person name="Sugimoto C."/>
        </authorList>
    </citation>
    <scope>NUCLEOTIDE SEQUENCE [LARGE SCALE GENOMIC DNA]</scope>
    <source>
        <strain evidence="3 4">Shintoku</strain>
    </source>
</reference>
<dbReference type="PANTHER" id="PTHR48125:SF10">
    <property type="entry name" value="OS12G0136300 PROTEIN"/>
    <property type="match status" value="1"/>
</dbReference>
<feature type="compositionally biased region" description="Low complexity" evidence="2">
    <location>
        <begin position="30"/>
        <end position="53"/>
    </location>
</feature>
<feature type="compositionally biased region" description="Low complexity" evidence="2">
    <location>
        <begin position="614"/>
        <end position="639"/>
    </location>
</feature>
<feature type="region of interest" description="Disordered" evidence="2">
    <location>
        <begin position="513"/>
        <end position="640"/>
    </location>
</feature>
<proteinExistence type="predicted"/>
<feature type="compositionally biased region" description="Polar residues" evidence="2">
    <location>
        <begin position="778"/>
        <end position="798"/>
    </location>
</feature>
<feature type="compositionally biased region" description="Polar residues" evidence="2">
    <location>
        <begin position="59"/>
        <end position="76"/>
    </location>
</feature>
<feature type="compositionally biased region" description="Basic and acidic residues" evidence="2">
    <location>
        <begin position="578"/>
        <end position="597"/>
    </location>
</feature>
<dbReference type="Proteomes" id="UP000003786">
    <property type="component" value="Chromosome 4"/>
</dbReference>
<dbReference type="VEuPathDB" id="PiroplasmaDB:TOT_040000015"/>
<name>J4DQ09_THEOR</name>
<feature type="compositionally biased region" description="Low complexity" evidence="2">
    <location>
        <begin position="812"/>
        <end position="836"/>
    </location>
</feature>
<dbReference type="GeneID" id="20716120"/>
<feature type="compositionally biased region" description="Low complexity" evidence="2">
    <location>
        <begin position="747"/>
        <end position="766"/>
    </location>
</feature>
<feature type="compositionally biased region" description="Basic and acidic residues" evidence="2">
    <location>
        <begin position="513"/>
        <end position="522"/>
    </location>
</feature>
<evidence type="ECO:0000313" key="4">
    <source>
        <dbReference type="Proteomes" id="UP000003786"/>
    </source>
</evidence>
<feature type="coiled-coil region" evidence="1">
    <location>
        <begin position="177"/>
        <end position="215"/>
    </location>
</feature>
<keyword evidence="4" id="KW-1185">Reference proteome</keyword>
<organism evidence="3 4">
    <name type="scientific">Theileria orientalis strain Shintoku</name>
    <dbReference type="NCBI Taxonomy" id="869250"/>
    <lineage>
        <taxon>Eukaryota</taxon>
        <taxon>Sar</taxon>
        <taxon>Alveolata</taxon>
        <taxon>Apicomplexa</taxon>
        <taxon>Aconoidasida</taxon>
        <taxon>Piroplasmida</taxon>
        <taxon>Theileriidae</taxon>
        <taxon>Theileria</taxon>
    </lineage>
</organism>
<evidence type="ECO:0000256" key="2">
    <source>
        <dbReference type="SAM" id="MobiDB-lite"/>
    </source>
</evidence>
<feature type="region of interest" description="Disordered" evidence="2">
    <location>
        <begin position="746"/>
        <end position="836"/>
    </location>
</feature>
<feature type="compositionally biased region" description="Low complexity" evidence="2">
    <location>
        <begin position="134"/>
        <end position="145"/>
    </location>
</feature>
<gene>
    <name evidence="3" type="ORF">TOT_040000015</name>
</gene>
<dbReference type="AlphaFoldDB" id="J4DQ09"/>
<keyword evidence="1" id="KW-0175">Coiled coil</keyword>
<feature type="region of interest" description="Disordered" evidence="2">
    <location>
        <begin position="157"/>
        <end position="176"/>
    </location>
</feature>
<dbReference type="KEGG" id="tot:TOT_040000015"/>
<sequence>MKINTISTYVLVYLLTNGHWNLMVPVKADGGSKSGSDAGSTAGSDAGSTAGSDVAEVSTLGTDGSTSCDANASLATPANEADGSSSSAGADAGSSLPSGSSGESADASLASVPAEGTSSSGESADASLASVPAEGTSSGEDGSSGHAAQTVLLNGLYPESHSGGAHSYEETTEDPIRKAYKDDANRLAADARKAAEELMKAAEKLNKEAEELSKVTLTASAEELKAKIDLTAAKVQVEMKQADKIAHENDMTYYSGFPNGWHVEHDPVREKDELLSKTMMYRGDFPNPWHDMNWPMLDEANKNREKKYKEDKEGMKVKIDGKEAQIVLKEEQIASKNTELLVKKEELEEKSEELYAKKQEVTDMKELIKELQKDLKKLEAEAKIIASEHSTINRDVVRLDIDKRKLDEERDKLNNEFLNLLEDDRNLVRAFYDTSASIGYLHEKHTGGTYGLYSETDRKVDPRDTFSPYNVEVERLKHYDPNIRDQVTKSYFGDLYPDMGGSLVIVRTAKPDEDVVDKKECESSESSPQTHTASTDSTALPSTDAFSGAGQPKVEEAVPEAEGSGAAHTVPGAGSHGAKPESESAKAKAPEAEDKAEAAAVPETKPEEAAPVSTPAHTATHVAAPPAKPLAQAAPATPATSTGVKFYKEGADGKEVELVENTDYTKKNVAGDDKYEFKASSPCVKVTFDGNEVWKKGDQSVDAPVSVSYREMYNAIVVRDDTKSVTYKKKPDKTWVYDTTITRAAKTGSSGRTAASARGTAGGSTTNLASASAKLGGSVTNLSAGSTTGSDEGKSTGTEDVANLKEVEEDTSGSGSAGSASTTTLRGSASASPRAH</sequence>
<dbReference type="EMBL" id="AP011949">
    <property type="protein sequence ID" value="BAM41634.1"/>
    <property type="molecule type" value="Genomic_DNA"/>
</dbReference>
<feature type="region of interest" description="Disordered" evidence="2">
    <location>
        <begin position="30"/>
        <end position="146"/>
    </location>
</feature>
<feature type="compositionally biased region" description="Low complexity" evidence="2">
    <location>
        <begin position="81"/>
        <end position="106"/>
    </location>
</feature>